<keyword evidence="10" id="KW-1185">Reference proteome</keyword>
<dbReference type="Proteomes" id="UP001345013">
    <property type="component" value="Unassembled WGS sequence"/>
</dbReference>
<evidence type="ECO:0000256" key="7">
    <source>
        <dbReference type="ARBA" id="ARBA00049485"/>
    </source>
</evidence>
<evidence type="ECO:0000256" key="2">
    <source>
        <dbReference type="ARBA" id="ARBA00012845"/>
    </source>
</evidence>
<evidence type="ECO:0000256" key="6">
    <source>
        <dbReference type="ARBA" id="ARBA00047534"/>
    </source>
</evidence>
<dbReference type="EMBL" id="JAVRRG010000001">
    <property type="protein sequence ID" value="KAK5102465.1"/>
    <property type="molecule type" value="Genomic_DNA"/>
</dbReference>
<comment type="catalytic activity">
    <reaction evidence="6">
        <text>xylitol + NADP(+) = D-xylose + NADPH + H(+)</text>
        <dbReference type="Rhea" id="RHEA:27445"/>
        <dbReference type="ChEBI" id="CHEBI:15378"/>
        <dbReference type="ChEBI" id="CHEBI:17151"/>
        <dbReference type="ChEBI" id="CHEBI:53455"/>
        <dbReference type="ChEBI" id="CHEBI:57783"/>
        <dbReference type="ChEBI" id="CHEBI:58349"/>
        <dbReference type="EC" id="1.1.1.307"/>
    </reaction>
</comment>
<comment type="catalytic activity">
    <reaction evidence="7">
        <text>xylitol + NAD(+) = D-xylose + NADH + H(+)</text>
        <dbReference type="Rhea" id="RHEA:27441"/>
        <dbReference type="ChEBI" id="CHEBI:15378"/>
        <dbReference type="ChEBI" id="CHEBI:17151"/>
        <dbReference type="ChEBI" id="CHEBI:53455"/>
        <dbReference type="ChEBI" id="CHEBI:57540"/>
        <dbReference type="ChEBI" id="CHEBI:57945"/>
        <dbReference type="EC" id="1.1.1.307"/>
    </reaction>
</comment>
<evidence type="ECO:0000259" key="8">
    <source>
        <dbReference type="Pfam" id="PF00248"/>
    </source>
</evidence>
<comment type="caution">
    <text evidence="9">The sequence shown here is derived from an EMBL/GenBank/DDBJ whole genome shotgun (WGS) entry which is preliminary data.</text>
</comment>
<evidence type="ECO:0000313" key="10">
    <source>
        <dbReference type="Proteomes" id="UP001345013"/>
    </source>
</evidence>
<name>A0ABR0KR52_9EURO</name>
<evidence type="ECO:0000256" key="4">
    <source>
        <dbReference type="ARBA" id="ARBA00023002"/>
    </source>
</evidence>
<keyword evidence="3" id="KW-0521">NADP</keyword>
<dbReference type="InterPro" id="IPR023210">
    <property type="entry name" value="NADP_OxRdtase_dom"/>
</dbReference>
<dbReference type="InterPro" id="IPR020471">
    <property type="entry name" value="AKR"/>
</dbReference>
<dbReference type="EC" id="1.1.1.307" evidence="2"/>
<dbReference type="Pfam" id="PF00248">
    <property type="entry name" value="Aldo_ket_red"/>
    <property type="match status" value="1"/>
</dbReference>
<evidence type="ECO:0000313" key="9">
    <source>
        <dbReference type="EMBL" id="KAK5102465.1"/>
    </source>
</evidence>
<evidence type="ECO:0000256" key="5">
    <source>
        <dbReference type="ARBA" id="ARBA00025065"/>
    </source>
</evidence>
<keyword evidence="4" id="KW-0560">Oxidoreductase</keyword>
<dbReference type="PRINTS" id="PR00069">
    <property type="entry name" value="ALDKETRDTASE"/>
</dbReference>
<evidence type="ECO:0000256" key="1">
    <source>
        <dbReference type="ARBA" id="ARBA00007905"/>
    </source>
</evidence>
<comment type="similarity">
    <text evidence="1">Belongs to the aldo/keto reductase family.</text>
</comment>
<dbReference type="PANTHER" id="PTHR43827">
    <property type="entry name" value="2,5-DIKETO-D-GLUCONIC ACID REDUCTASE"/>
    <property type="match status" value="1"/>
</dbReference>
<dbReference type="InterPro" id="IPR018170">
    <property type="entry name" value="Aldo/ket_reductase_CS"/>
</dbReference>
<evidence type="ECO:0000256" key="3">
    <source>
        <dbReference type="ARBA" id="ARBA00022857"/>
    </source>
</evidence>
<accession>A0ABR0KR52</accession>
<protein>
    <recommendedName>
        <fullName evidence="2">D-xylose reductase [NAD(P)H]</fullName>
        <ecNumber evidence="2">1.1.1.307</ecNumber>
    </recommendedName>
</protein>
<dbReference type="CDD" id="cd19071">
    <property type="entry name" value="AKR_AKR1-5-like"/>
    <property type="match status" value="1"/>
</dbReference>
<feature type="domain" description="NADP-dependent oxidoreductase" evidence="8">
    <location>
        <begin position="39"/>
        <end position="265"/>
    </location>
</feature>
<comment type="function">
    <text evidence="5">Catalyzes the initial reaction in the xylose utilization pathway by reducing D-xylose into xylitol. Xylose is a major component of hemicelluloses such as xylan. Most fungi utilize D-xylose via three enzymatic reactions, xylose reductase (XR), xylitol dehydrogenase (XDH), and xylulokinase, to form xylulose 5-phosphate, which enters pentose phosphate pathway.</text>
</comment>
<dbReference type="PROSITE" id="PS00063">
    <property type="entry name" value="ALDOKETO_REDUCTASE_3"/>
    <property type="match status" value="1"/>
</dbReference>
<dbReference type="SUPFAM" id="SSF51430">
    <property type="entry name" value="NAD(P)-linked oxidoreductase"/>
    <property type="match status" value="1"/>
</dbReference>
<sequence length="397" mass="44568">MASQISITSTLPLNDRTSIPQFGFGTCASATCTQSALCALKQGYIHLDTAQIYKNEAETGQAIAQSKVAHDRIFVCSKLWEDMYTRQGAVDGVSQSLQKLGLKQIDLYLIHNPRPGPKARHESWLGLQDCVEKGWVRSIGVSNWSPAHIEQLMKEDGVNILPAVNQVEFHPWQQQRELTKYCKEKGIVVVAYSPLTQGKRLGDKVIAQMAEKYARTPAQVVLRWCLQKGVVIIPKSDKESRIVENKGIFDWELKDDDVEVIDRLDEGQKGNVGEWDPKMPNPTVAMHERKQDPSHQSSITLERSANPTNNGLWRPNIQVLHIPGEADDDGLVNTEESARHVPGVLNMHMADRLDHICGRPRLRGRHSDGPFMLGGIDQRDGDGWVSWLTSFDGLKRW</sequence>
<proteinExistence type="inferred from homology"/>
<organism evidence="9 10">
    <name type="scientific">Lithohypha guttulata</name>
    <dbReference type="NCBI Taxonomy" id="1690604"/>
    <lineage>
        <taxon>Eukaryota</taxon>
        <taxon>Fungi</taxon>
        <taxon>Dikarya</taxon>
        <taxon>Ascomycota</taxon>
        <taxon>Pezizomycotina</taxon>
        <taxon>Eurotiomycetes</taxon>
        <taxon>Chaetothyriomycetidae</taxon>
        <taxon>Chaetothyriales</taxon>
        <taxon>Trichomeriaceae</taxon>
        <taxon>Lithohypha</taxon>
    </lineage>
</organism>
<dbReference type="InterPro" id="IPR036812">
    <property type="entry name" value="NAD(P)_OxRdtase_dom_sf"/>
</dbReference>
<gene>
    <name evidence="9" type="ORF">LTR24_000024</name>
</gene>
<dbReference type="PANTHER" id="PTHR43827:SF3">
    <property type="entry name" value="NADP-DEPENDENT OXIDOREDUCTASE DOMAIN-CONTAINING PROTEIN"/>
    <property type="match status" value="1"/>
</dbReference>
<dbReference type="Gene3D" id="3.20.20.100">
    <property type="entry name" value="NADP-dependent oxidoreductase domain"/>
    <property type="match status" value="1"/>
</dbReference>
<reference evidence="9 10" key="1">
    <citation type="submission" date="2023-08" db="EMBL/GenBank/DDBJ databases">
        <title>Black Yeasts Isolated from many extreme environments.</title>
        <authorList>
            <person name="Coleine C."/>
            <person name="Stajich J.E."/>
            <person name="Selbmann L."/>
        </authorList>
    </citation>
    <scope>NUCLEOTIDE SEQUENCE [LARGE SCALE GENOMIC DNA]</scope>
    <source>
        <strain evidence="9 10">CCFEE 5885</strain>
    </source>
</reference>